<reference evidence="1" key="1">
    <citation type="journal article" date="2019" name="Environ. Microbiol.">
        <title>Fungal ecological strategies reflected in gene transcription - a case study of two litter decomposers.</title>
        <authorList>
            <person name="Barbi F."/>
            <person name="Kohler A."/>
            <person name="Barry K."/>
            <person name="Baskaran P."/>
            <person name="Daum C."/>
            <person name="Fauchery L."/>
            <person name="Ihrmark K."/>
            <person name="Kuo A."/>
            <person name="LaButti K."/>
            <person name="Lipzen A."/>
            <person name="Morin E."/>
            <person name="Grigoriev I.V."/>
            <person name="Henrissat B."/>
            <person name="Lindahl B."/>
            <person name="Martin F."/>
        </authorList>
    </citation>
    <scope>NUCLEOTIDE SEQUENCE</scope>
    <source>
        <strain evidence="1">JB14</strain>
    </source>
</reference>
<evidence type="ECO:0000313" key="1">
    <source>
        <dbReference type="EMBL" id="KAE9389090.1"/>
    </source>
</evidence>
<organism evidence="1 2">
    <name type="scientific">Gymnopus androsaceus JB14</name>
    <dbReference type="NCBI Taxonomy" id="1447944"/>
    <lineage>
        <taxon>Eukaryota</taxon>
        <taxon>Fungi</taxon>
        <taxon>Dikarya</taxon>
        <taxon>Basidiomycota</taxon>
        <taxon>Agaricomycotina</taxon>
        <taxon>Agaricomycetes</taxon>
        <taxon>Agaricomycetidae</taxon>
        <taxon>Agaricales</taxon>
        <taxon>Marasmiineae</taxon>
        <taxon>Omphalotaceae</taxon>
        <taxon>Gymnopus</taxon>
    </lineage>
</organism>
<dbReference type="Proteomes" id="UP000799118">
    <property type="component" value="Unassembled WGS sequence"/>
</dbReference>
<evidence type="ECO:0000313" key="2">
    <source>
        <dbReference type="Proteomes" id="UP000799118"/>
    </source>
</evidence>
<dbReference type="EMBL" id="ML769712">
    <property type="protein sequence ID" value="KAE9389090.1"/>
    <property type="molecule type" value="Genomic_DNA"/>
</dbReference>
<proteinExistence type="predicted"/>
<name>A0A6A4GUS2_9AGAR</name>
<evidence type="ECO:0008006" key="3">
    <source>
        <dbReference type="Google" id="ProtNLM"/>
    </source>
</evidence>
<protein>
    <recommendedName>
        <fullName evidence="3">F-box domain-containing protein</fullName>
    </recommendedName>
</protein>
<dbReference type="AlphaFoldDB" id="A0A6A4GUS2"/>
<accession>A0A6A4GUS2</accession>
<sequence>MSESILPEEILHSVVESLAYNPEFVERKSPPFSLEKRDQRAFSFLSLATNFDEFPCPFSSHILEVDGAEHLKMFQDQCISNTSFAASIRSLSVSLPGQNTFQITSMMKPLLCYLKDLSQLDARFRIDIPLLAELNRHSVKTVVVTSLAKLPKTLGSPDLEKIILCGR</sequence>
<gene>
    <name evidence="1" type="ORF">BT96DRAFT_1003570</name>
</gene>
<keyword evidence="2" id="KW-1185">Reference proteome</keyword>